<evidence type="ECO:0000256" key="3">
    <source>
        <dbReference type="ARBA" id="ARBA00023163"/>
    </source>
</evidence>
<accession>A0A0R1LEN9</accession>
<dbReference type="PANTHER" id="PTHR42756:SF2">
    <property type="entry name" value="MARR FAMILY REGULATORY PROTEIN"/>
    <property type="match status" value="1"/>
</dbReference>
<evidence type="ECO:0000256" key="1">
    <source>
        <dbReference type="ARBA" id="ARBA00023015"/>
    </source>
</evidence>
<feature type="domain" description="HTH marR-type" evidence="4">
    <location>
        <begin position="11"/>
        <end position="143"/>
    </location>
</feature>
<dbReference type="GO" id="GO:0003677">
    <property type="term" value="F:DNA binding"/>
    <property type="evidence" value="ECO:0007669"/>
    <property type="project" value="UniProtKB-KW"/>
</dbReference>
<dbReference type="STRING" id="1423715.FD25_GL001011"/>
<dbReference type="SUPFAM" id="SSF46785">
    <property type="entry name" value="Winged helix' DNA-binding domain"/>
    <property type="match status" value="1"/>
</dbReference>
<dbReference type="Gene3D" id="1.10.10.10">
    <property type="entry name" value="Winged helix-like DNA-binding domain superfamily/Winged helix DNA-binding domain"/>
    <property type="match status" value="1"/>
</dbReference>
<gene>
    <name evidence="5" type="ORF">FD25_GL001011</name>
</gene>
<dbReference type="GO" id="GO:0003700">
    <property type="term" value="F:DNA-binding transcription factor activity"/>
    <property type="evidence" value="ECO:0007669"/>
    <property type="project" value="InterPro"/>
</dbReference>
<name>A0A0R1LEN9_9LACO</name>
<sequence length="167" mass="18847">MQLLFLRSLNMPNSFRSIGLIARATSSMGNHLFSQQNLQNNQFLYLLHILDSPGITQAELAAQLHVDPSTCLRTVRKLITGGYLVRQADPADKKRKCLVPTEQAHAFYPQLQHYEQTLLTVGTTDFSAGERLMLEELLARVATNIERLQADPTRFEHGCTPPQDENK</sequence>
<keyword evidence="2" id="KW-0238">DNA-binding</keyword>
<evidence type="ECO:0000256" key="2">
    <source>
        <dbReference type="ARBA" id="ARBA00023125"/>
    </source>
</evidence>
<dbReference type="EMBL" id="AZDV01000027">
    <property type="protein sequence ID" value="KRK94188.1"/>
    <property type="molecule type" value="Genomic_DNA"/>
</dbReference>
<evidence type="ECO:0000259" key="4">
    <source>
        <dbReference type="PROSITE" id="PS50995"/>
    </source>
</evidence>
<dbReference type="PANTHER" id="PTHR42756">
    <property type="entry name" value="TRANSCRIPTIONAL REGULATOR, MARR"/>
    <property type="match status" value="1"/>
</dbReference>
<dbReference type="PRINTS" id="PR00598">
    <property type="entry name" value="HTHMARR"/>
</dbReference>
<evidence type="ECO:0000313" key="6">
    <source>
        <dbReference type="Proteomes" id="UP000051955"/>
    </source>
</evidence>
<reference evidence="5 6" key="1">
    <citation type="journal article" date="2015" name="Genome Announc.">
        <title>Expanding the biotechnology potential of lactobacilli through comparative genomics of 213 strains and associated genera.</title>
        <authorList>
            <person name="Sun Z."/>
            <person name="Harris H.M."/>
            <person name="McCann A."/>
            <person name="Guo C."/>
            <person name="Argimon S."/>
            <person name="Zhang W."/>
            <person name="Yang X."/>
            <person name="Jeffery I.B."/>
            <person name="Cooney J.C."/>
            <person name="Kagawa T.F."/>
            <person name="Liu W."/>
            <person name="Song Y."/>
            <person name="Salvetti E."/>
            <person name="Wrobel A."/>
            <person name="Rasinkangas P."/>
            <person name="Parkhill J."/>
            <person name="Rea M.C."/>
            <person name="O'Sullivan O."/>
            <person name="Ritari J."/>
            <person name="Douillard F.P."/>
            <person name="Paul Ross R."/>
            <person name="Yang R."/>
            <person name="Briner A.E."/>
            <person name="Felis G.E."/>
            <person name="de Vos W.M."/>
            <person name="Barrangou R."/>
            <person name="Klaenhammer T.R."/>
            <person name="Caufield P.W."/>
            <person name="Cui Y."/>
            <person name="Zhang H."/>
            <person name="O'Toole P.W."/>
        </authorList>
    </citation>
    <scope>NUCLEOTIDE SEQUENCE [LARGE SCALE GENOMIC DNA]</scope>
    <source>
        <strain evidence="5 6">DSM 19394</strain>
    </source>
</reference>
<dbReference type="AlphaFoldDB" id="A0A0R1LEN9"/>
<dbReference type="SMART" id="SM00347">
    <property type="entry name" value="HTH_MARR"/>
    <property type="match status" value="1"/>
</dbReference>
<keyword evidence="1" id="KW-0805">Transcription regulation</keyword>
<dbReference type="InterPro" id="IPR000835">
    <property type="entry name" value="HTH_MarR-typ"/>
</dbReference>
<dbReference type="Pfam" id="PF12802">
    <property type="entry name" value="MarR_2"/>
    <property type="match status" value="1"/>
</dbReference>
<proteinExistence type="predicted"/>
<dbReference type="Proteomes" id="UP000051955">
    <property type="component" value="Unassembled WGS sequence"/>
</dbReference>
<dbReference type="InterPro" id="IPR036388">
    <property type="entry name" value="WH-like_DNA-bd_sf"/>
</dbReference>
<organism evidence="5 6">
    <name type="scientific">Levilactobacillus acidifarinae DSM 19394 = JCM 15949</name>
    <dbReference type="NCBI Taxonomy" id="1423715"/>
    <lineage>
        <taxon>Bacteria</taxon>
        <taxon>Bacillati</taxon>
        <taxon>Bacillota</taxon>
        <taxon>Bacilli</taxon>
        <taxon>Lactobacillales</taxon>
        <taxon>Lactobacillaceae</taxon>
        <taxon>Levilactobacillus</taxon>
    </lineage>
</organism>
<evidence type="ECO:0000313" key="5">
    <source>
        <dbReference type="EMBL" id="KRK94188.1"/>
    </source>
</evidence>
<dbReference type="PROSITE" id="PS50995">
    <property type="entry name" value="HTH_MARR_2"/>
    <property type="match status" value="1"/>
</dbReference>
<comment type="caution">
    <text evidence="5">The sequence shown here is derived from an EMBL/GenBank/DDBJ whole genome shotgun (WGS) entry which is preliminary data.</text>
</comment>
<dbReference type="InterPro" id="IPR036390">
    <property type="entry name" value="WH_DNA-bd_sf"/>
</dbReference>
<keyword evidence="6" id="KW-1185">Reference proteome</keyword>
<protein>
    <submittedName>
        <fullName evidence="5">Transcriptional regulator</fullName>
    </submittedName>
</protein>
<keyword evidence="3" id="KW-0804">Transcription</keyword>
<dbReference type="PATRIC" id="fig|1423715.3.peg.1040"/>